<organism evidence="1 2">
    <name type="scientific">Achromobacter marplatensis</name>
    <dbReference type="NCBI Taxonomy" id="470868"/>
    <lineage>
        <taxon>Bacteria</taxon>
        <taxon>Pseudomonadati</taxon>
        <taxon>Pseudomonadota</taxon>
        <taxon>Betaproteobacteria</taxon>
        <taxon>Burkholderiales</taxon>
        <taxon>Alcaligenaceae</taxon>
        <taxon>Achromobacter</taxon>
    </lineage>
</organism>
<evidence type="ECO:0000313" key="1">
    <source>
        <dbReference type="EMBL" id="RBP11254.1"/>
    </source>
</evidence>
<dbReference type="EMBL" id="QNRM01000023">
    <property type="protein sequence ID" value="RBP11254.1"/>
    <property type="molecule type" value="Genomic_DNA"/>
</dbReference>
<accession>A0ABX9G0D6</accession>
<name>A0ABX9G0D6_9BURK</name>
<reference evidence="1 2" key="1">
    <citation type="submission" date="2018-06" db="EMBL/GenBank/DDBJ databases">
        <title>Genomic Encyclopedia of Type Strains, Phase III (KMG-III): the genomes of soil and plant-associated and newly described type strains.</title>
        <authorList>
            <person name="Whitman W."/>
        </authorList>
    </citation>
    <scope>NUCLEOTIDE SEQUENCE [LARGE SCALE GENOMIC DNA]</scope>
    <source>
        <strain evidence="1 2">CECT 7342</strain>
    </source>
</reference>
<protein>
    <submittedName>
        <fullName evidence="1">Uncharacterized protein</fullName>
    </submittedName>
</protein>
<gene>
    <name evidence="1" type="ORF">DFP87_12315</name>
</gene>
<dbReference type="GeneID" id="99734257"/>
<proteinExistence type="predicted"/>
<sequence length="130" mass="13854">MEDQQIFVGSADGTAPSVVTVELPEDAAAPIAGRGYVIVAAPGWGIIADQTLDDAGKLRVYVPRLGDRYRVRLAPGLGFADEARLLLMVNGQFGWADDLPGVVAIDDPENLLAVQYGASWSDFLALVRVQ</sequence>
<comment type="caution">
    <text evidence="1">The sequence shown here is derived from an EMBL/GenBank/DDBJ whole genome shotgun (WGS) entry which is preliminary data.</text>
</comment>
<evidence type="ECO:0000313" key="2">
    <source>
        <dbReference type="Proteomes" id="UP000252124"/>
    </source>
</evidence>
<dbReference type="Proteomes" id="UP000252124">
    <property type="component" value="Unassembled WGS sequence"/>
</dbReference>
<dbReference type="RefSeq" id="WP_088591459.1">
    <property type="nucleotide sequence ID" value="NZ_CADIJU010000030.1"/>
</dbReference>
<keyword evidence="2" id="KW-1185">Reference proteome</keyword>